<dbReference type="SUPFAM" id="SSF75217">
    <property type="entry name" value="alpha/beta knot"/>
    <property type="match status" value="1"/>
</dbReference>
<dbReference type="EMBL" id="CP002085">
    <property type="protein sequence ID" value="ADK85660.1"/>
    <property type="molecule type" value="Genomic_DNA"/>
</dbReference>
<dbReference type="PIRSF" id="PIRSF015601">
    <property type="entry name" value="MTase_slr0722"/>
    <property type="match status" value="1"/>
</dbReference>
<evidence type="ECO:0000259" key="12">
    <source>
        <dbReference type="Pfam" id="PF20260"/>
    </source>
</evidence>
<dbReference type="InterPro" id="IPR029028">
    <property type="entry name" value="Alpha/beta_knot_MTases"/>
</dbReference>
<keyword evidence="14" id="KW-1185">Reference proteome</keyword>
<reference evidence="13 14" key="1">
    <citation type="journal article" date="2010" name="Stand. Genomic Sci.">
        <title>Complete genome sequence of Desulfarculus baarsii type strain (2st14).</title>
        <authorList>
            <person name="Sun H."/>
            <person name="Spring S."/>
            <person name="Lapidus A."/>
            <person name="Davenport K."/>
            <person name="Del Rio T.G."/>
            <person name="Tice H."/>
            <person name="Nolan M."/>
            <person name="Copeland A."/>
            <person name="Cheng J.F."/>
            <person name="Lucas S."/>
            <person name="Tapia R."/>
            <person name="Goodwin L."/>
            <person name="Pitluck S."/>
            <person name="Ivanova N."/>
            <person name="Pagani I."/>
            <person name="Mavromatis K."/>
            <person name="Ovchinnikova G."/>
            <person name="Pati A."/>
            <person name="Chen A."/>
            <person name="Palaniappan K."/>
            <person name="Hauser L."/>
            <person name="Chang Y.J."/>
            <person name="Jeffries C.D."/>
            <person name="Detter J.C."/>
            <person name="Han C."/>
            <person name="Rohde M."/>
            <person name="Brambilla E."/>
            <person name="Goker M."/>
            <person name="Woyke T."/>
            <person name="Bristow J."/>
            <person name="Eisen J.A."/>
            <person name="Markowitz V."/>
            <person name="Hugenholtz P."/>
            <person name="Kyrpides N.C."/>
            <person name="Klenk H.P."/>
            <person name="Land M."/>
        </authorList>
    </citation>
    <scope>NUCLEOTIDE SEQUENCE [LARGE SCALE GENOMIC DNA]</scope>
    <source>
        <strain evidence="14">ATCC 33931 / DSM 2075 / LMG 7858 / VKM B-1802 / 2st14</strain>
    </source>
</reference>
<comment type="catalytic activity">
    <reaction evidence="9 10">
        <text>uridine(1498) in 16S rRNA + S-adenosyl-L-methionine = N(3)-methyluridine(1498) in 16S rRNA + S-adenosyl-L-homocysteine + H(+)</text>
        <dbReference type="Rhea" id="RHEA:42920"/>
        <dbReference type="Rhea" id="RHEA-COMP:10283"/>
        <dbReference type="Rhea" id="RHEA-COMP:10284"/>
        <dbReference type="ChEBI" id="CHEBI:15378"/>
        <dbReference type="ChEBI" id="CHEBI:57856"/>
        <dbReference type="ChEBI" id="CHEBI:59789"/>
        <dbReference type="ChEBI" id="CHEBI:65315"/>
        <dbReference type="ChEBI" id="CHEBI:74502"/>
        <dbReference type="EC" id="2.1.1.193"/>
    </reaction>
</comment>
<evidence type="ECO:0000256" key="6">
    <source>
        <dbReference type="ARBA" id="ARBA00022679"/>
    </source>
</evidence>
<evidence type="ECO:0000313" key="13">
    <source>
        <dbReference type="EMBL" id="ADK85660.1"/>
    </source>
</evidence>
<gene>
    <name evidence="13" type="ordered locus">Deba_2298</name>
</gene>
<evidence type="ECO:0000256" key="5">
    <source>
        <dbReference type="ARBA" id="ARBA00022603"/>
    </source>
</evidence>
<dbReference type="InterPro" id="IPR046887">
    <property type="entry name" value="RsmE_PUA-like"/>
</dbReference>
<name>E1QJB7_DESB2</name>
<evidence type="ECO:0000256" key="7">
    <source>
        <dbReference type="ARBA" id="ARBA00022691"/>
    </source>
</evidence>
<dbReference type="CDD" id="cd18084">
    <property type="entry name" value="RsmE-like"/>
    <property type="match status" value="1"/>
</dbReference>
<dbReference type="Gene3D" id="3.40.1280.10">
    <property type="match status" value="1"/>
</dbReference>
<feature type="domain" description="Ribosomal RNA small subunit methyltransferase E methyltransferase" evidence="11">
    <location>
        <begin position="78"/>
        <end position="236"/>
    </location>
</feature>
<accession>E1QJB7</accession>
<keyword evidence="3 10" id="KW-0963">Cytoplasm</keyword>
<evidence type="ECO:0000256" key="4">
    <source>
        <dbReference type="ARBA" id="ARBA00022552"/>
    </source>
</evidence>
<evidence type="ECO:0000313" key="14">
    <source>
        <dbReference type="Proteomes" id="UP000009047"/>
    </source>
</evidence>
<dbReference type="EC" id="2.1.1.193" evidence="10"/>
<comment type="function">
    <text evidence="8 10">Specifically methylates the N3 position of the uracil ring of uridine 1498 (m3U1498) in 16S rRNA. Acts on the fully assembled 30S ribosomal subunit.</text>
</comment>
<dbReference type="Pfam" id="PF20260">
    <property type="entry name" value="PUA_4"/>
    <property type="match status" value="1"/>
</dbReference>
<comment type="subcellular location">
    <subcellularLocation>
        <location evidence="1 10">Cytoplasm</location>
    </subcellularLocation>
</comment>
<evidence type="ECO:0000256" key="8">
    <source>
        <dbReference type="ARBA" id="ARBA00025699"/>
    </source>
</evidence>
<dbReference type="RefSeq" id="WP_013259099.1">
    <property type="nucleotide sequence ID" value="NC_014365.1"/>
</dbReference>
<dbReference type="PANTHER" id="PTHR30027">
    <property type="entry name" value="RIBOSOMAL RNA SMALL SUBUNIT METHYLTRANSFERASE E"/>
    <property type="match status" value="1"/>
</dbReference>
<dbReference type="PANTHER" id="PTHR30027:SF3">
    <property type="entry name" value="16S RRNA (URACIL(1498)-N(3))-METHYLTRANSFERASE"/>
    <property type="match status" value="1"/>
</dbReference>
<dbReference type="GO" id="GO:0070042">
    <property type="term" value="F:rRNA (uridine-N3-)-methyltransferase activity"/>
    <property type="evidence" value="ECO:0007669"/>
    <property type="project" value="TreeGrafter"/>
</dbReference>
<feature type="domain" description="Ribosomal RNA small subunit methyltransferase E PUA-like" evidence="12">
    <location>
        <begin position="20"/>
        <end position="67"/>
    </location>
</feature>
<organism evidence="13 14">
    <name type="scientific">Desulfarculus baarsii (strain ATCC 33931 / DSM 2075 / LMG 7858 / VKM B-1802 / 2st14)</name>
    <dbReference type="NCBI Taxonomy" id="644282"/>
    <lineage>
        <taxon>Bacteria</taxon>
        <taxon>Pseudomonadati</taxon>
        <taxon>Thermodesulfobacteriota</taxon>
        <taxon>Desulfarculia</taxon>
        <taxon>Desulfarculales</taxon>
        <taxon>Desulfarculaceae</taxon>
        <taxon>Desulfarculus</taxon>
    </lineage>
</organism>
<dbReference type="Proteomes" id="UP000009047">
    <property type="component" value="Chromosome"/>
</dbReference>
<dbReference type="InterPro" id="IPR046886">
    <property type="entry name" value="RsmE_MTase_dom"/>
</dbReference>
<dbReference type="AlphaFoldDB" id="E1QJB7"/>
<evidence type="ECO:0000256" key="10">
    <source>
        <dbReference type="PIRNR" id="PIRNR015601"/>
    </source>
</evidence>
<dbReference type="InterPro" id="IPR029026">
    <property type="entry name" value="tRNA_m1G_MTases_N"/>
</dbReference>
<dbReference type="NCBIfam" id="TIGR00046">
    <property type="entry name" value="RsmE family RNA methyltransferase"/>
    <property type="match status" value="1"/>
</dbReference>
<dbReference type="GO" id="GO:0005737">
    <property type="term" value="C:cytoplasm"/>
    <property type="evidence" value="ECO:0007669"/>
    <property type="project" value="UniProtKB-SubCell"/>
</dbReference>
<dbReference type="InterPro" id="IPR006700">
    <property type="entry name" value="RsmE"/>
</dbReference>
<evidence type="ECO:0000256" key="2">
    <source>
        <dbReference type="ARBA" id="ARBA00005528"/>
    </source>
</evidence>
<keyword evidence="7 10" id="KW-0949">S-adenosyl-L-methionine</keyword>
<dbReference type="HOGENOM" id="CLU_067442_3_0_7"/>
<keyword evidence="5 10" id="KW-0489">Methyltransferase</keyword>
<comment type="similarity">
    <text evidence="2 10">Belongs to the RNA methyltransferase RsmE family.</text>
</comment>
<dbReference type="STRING" id="644282.Deba_2298"/>
<dbReference type="Pfam" id="PF04452">
    <property type="entry name" value="Methyltrans_RNA"/>
    <property type="match status" value="1"/>
</dbReference>
<dbReference type="KEGG" id="dbr:Deba_2298"/>
<dbReference type="InterPro" id="IPR015947">
    <property type="entry name" value="PUA-like_sf"/>
</dbReference>
<dbReference type="OrthoDB" id="9815641at2"/>
<evidence type="ECO:0000256" key="3">
    <source>
        <dbReference type="ARBA" id="ARBA00022490"/>
    </source>
</evidence>
<sequence>MSRRRFLVEPAALDGPEARLDASEAAHARKVLRLNVGDEVWLVDGHGRRAKARLTSLGKGGASCRIEAVERLTPLRPRLVICPGLAKGPAMDFLAARLTELAVDEVRPFLAARGEVRLRDEDQRLERWRRLAGQALKQCGAPLLPEFFAPLDLEALLALAPARAARLILYEGEDGRAMAQVLAEAEGPAEVWALIGPEGGFTAAEVDRAAAVGFTPCGLGGVILRAETACLAVAAVARFGAQNFDAAKMHS</sequence>
<evidence type="ECO:0000256" key="1">
    <source>
        <dbReference type="ARBA" id="ARBA00004496"/>
    </source>
</evidence>
<evidence type="ECO:0000259" key="11">
    <source>
        <dbReference type="Pfam" id="PF04452"/>
    </source>
</evidence>
<protein>
    <recommendedName>
        <fullName evidence="10">Ribosomal RNA small subunit methyltransferase E</fullName>
        <ecNumber evidence="10">2.1.1.193</ecNumber>
    </recommendedName>
</protein>
<proteinExistence type="inferred from homology"/>
<dbReference type="GO" id="GO:0070475">
    <property type="term" value="P:rRNA base methylation"/>
    <property type="evidence" value="ECO:0007669"/>
    <property type="project" value="TreeGrafter"/>
</dbReference>
<dbReference type="SUPFAM" id="SSF88697">
    <property type="entry name" value="PUA domain-like"/>
    <property type="match status" value="1"/>
</dbReference>
<keyword evidence="4 10" id="KW-0698">rRNA processing</keyword>
<keyword evidence="6 10" id="KW-0808">Transferase</keyword>
<dbReference type="eggNOG" id="COG1385">
    <property type="taxonomic scope" value="Bacteria"/>
</dbReference>
<evidence type="ECO:0000256" key="9">
    <source>
        <dbReference type="ARBA" id="ARBA00047944"/>
    </source>
</evidence>